<comment type="caution">
    <text evidence="13">The sequence shown here is derived from an EMBL/GenBank/DDBJ whole genome shotgun (WGS) entry which is preliminary data.</text>
</comment>
<dbReference type="PIRSF" id="PIRSF015761">
    <property type="entry name" value="Protein_L"/>
    <property type="match status" value="1"/>
</dbReference>
<evidence type="ECO:0000256" key="6">
    <source>
        <dbReference type="ARBA" id="ARBA00022692"/>
    </source>
</evidence>
<reference evidence="13 14" key="1">
    <citation type="journal article" date="2021" name="Int. J. Syst. Evol. Microbiol.">
        <title>Steroidobacter gossypii sp. nov., isolated from soil of cotton cropping field.</title>
        <authorList>
            <person name="Huang R."/>
            <person name="Yang S."/>
            <person name="Zhen C."/>
            <person name="Liu W."/>
        </authorList>
    </citation>
    <scope>NUCLEOTIDE SEQUENCE [LARGE SCALE GENOMIC DNA]</scope>
    <source>
        <strain evidence="13 14">S1-65</strain>
    </source>
</reference>
<evidence type="ECO:0000256" key="3">
    <source>
        <dbReference type="ARBA" id="ARBA00022448"/>
    </source>
</evidence>
<evidence type="ECO:0000256" key="8">
    <source>
        <dbReference type="ARBA" id="ARBA00022989"/>
    </source>
</evidence>
<evidence type="ECO:0000256" key="5">
    <source>
        <dbReference type="ARBA" id="ARBA00022519"/>
    </source>
</evidence>
<dbReference type="EMBL" id="JAEVLS010000002">
    <property type="protein sequence ID" value="MBM0105567.1"/>
    <property type="molecule type" value="Genomic_DNA"/>
</dbReference>
<evidence type="ECO:0000256" key="10">
    <source>
        <dbReference type="PIRNR" id="PIRNR015761"/>
    </source>
</evidence>
<keyword evidence="9" id="KW-0472">Membrane</keyword>
<protein>
    <recommendedName>
        <fullName evidence="10">Type II secretion system protein L</fullName>
        <shortName evidence="10">T2SS protein L</shortName>
    </recommendedName>
</protein>
<dbReference type="InterPro" id="IPR025691">
    <property type="entry name" value="GspL_pp_dom"/>
</dbReference>
<sequence length="424" mass="45380">MPELLVVRLHPVSAAPNAGAQPAPQAEWLIVDGTGARRGNVSWGSLSDAAAQAGGRKTIVLVPGTDVLLAKPVLPLKSGAKLAQVVPFALEEQLAADVEDLHFAVGKRGSSAGTPVAAVARERMEDWIATLRAAGLSTDTMYAETSVLPTVTGAVAVLIDGKRLFVHRENQPGTVIEVEPLLEALQLALASGDESREHVTIFVSEEDYEREREMLEELREFTASLQLKLLPDGPLPLLAANIPFGMKGSAVNLLQGPYAAKTKLNVSFAPWRYAAVLAAVFVAAHVGVKSWQYVHYKKVESQLDAQIAETFQQALPGAPVPDPLEARRQVEMVLGQLRGTGPTSGMLTTLAMLSEAMAQAPNTDIEALSYRDNVTDLRVLSPSVDALDRIRQVAGERGVNAEIQSTNPRDSKVEGRLQFKKAGA</sequence>
<comment type="similarity">
    <text evidence="2 10">Belongs to the GSP L family.</text>
</comment>
<feature type="domain" description="GspL cytoplasmic actin-ATPase-like" evidence="11">
    <location>
        <begin position="41"/>
        <end position="260"/>
    </location>
</feature>
<keyword evidence="8" id="KW-1133">Transmembrane helix</keyword>
<dbReference type="SUPFAM" id="SSF53067">
    <property type="entry name" value="Actin-like ATPase domain"/>
    <property type="match status" value="1"/>
</dbReference>
<evidence type="ECO:0000256" key="2">
    <source>
        <dbReference type="ARBA" id="ARBA00005318"/>
    </source>
</evidence>
<keyword evidence="3 10" id="KW-0813">Transport</keyword>
<organism evidence="13 14">
    <name type="scientific">Steroidobacter gossypii</name>
    <dbReference type="NCBI Taxonomy" id="2805490"/>
    <lineage>
        <taxon>Bacteria</taxon>
        <taxon>Pseudomonadati</taxon>
        <taxon>Pseudomonadota</taxon>
        <taxon>Gammaproteobacteria</taxon>
        <taxon>Steroidobacterales</taxon>
        <taxon>Steroidobacteraceae</taxon>
        <taxon>Steroidobacter</taxon>
    </lineage>
</organism>
<keyword evidence="5" id="KW-0997">Cell inner membrane</keyword>
<dbReference type="NCBIfam" id="TIGR01709">
    <property type="entry name" value="typeII_sec_gspL"/>
    <property type="match status" value="1"/>
</dbReference>
<keyword evidence="4" id="KW-1003">Cell membrane</keyword>
<proteinExistence type="inferred from homology"/>
<accession>A0ABS1WX96</accession>
<evidence type="ECO:0000259" key="11">
    <source>
        <dbReference type="Pfam" id="PF05134"/>
    </source>
</evidence>
<dbReference type="InterPro" id="IPR043129">
    <property type="entry name" value="ATPase_NBD"/>
</dbReference>
<gene>
    <name evidence="13" type="primary">gspL</name>
    <name evidence="13" type="ORF">JM946_12445</name>
</gene>
<keyword evidence="7 10" id="KW-0653">Protein transport</keyword>
<comment type="function">
    <text evidence="10">Inner membrane component of the type II secretion system required for the energy-dependent secretion of extracellular factors such as proteases and toxins from the periplasm.</text>
</comment>
<dbReference type="Pfam" id="PF12693">
    <property type="entry name" value="GspL_C"/>
    <property type="match status" value="1"/>
</dbReference>
<dbReference type="Proteomes" id="UP000661077">
    <property type="component" value="Unassembled WGS sequence"/>
</dbReference>
<evidence type="ECO:0000313" key="14">
    <source>
        <dbReference type="Proteomes" id="UP000661077"/>
    </source>
</evidence>
<dbReference type="Gene3D" id="3.30.420.380">
    <property type="match status" value="1"/>
</dbReference>
<evidence type="ECO:0000256" key="1">
    <source>
        <dbReference type="ARBA" id="ARBA00004377"/>
    </source>
</evidence>
<evidence type="ECO:0000256" key="9">
    <source>
        <dbReference type="ARBA" id="ARBA00023136"/>
    </source>
</evidence>
<feature type="domain" description="GspL periplasmic" evidence="12">
    <location>
        <begin position="269"/>
        <end position="420"/>
    </location>
</feature>
<evidence type="ECO:0000313" key="13">
    <source>
        <dbReference type="EMBL" id="MBM0105567.1"/>
    </source>
</evidence>
<dbReference type="Pfam" id="PF05134">
    <property type="entry name" value="T2SSL"/>
    <property type="match status" value="1"/>
</dbReference>
<dbReference type="RefSeq" id="WP_203167605.1">
    <property type="nucleotide sequence ID" value="NZ_JAEVLS010000002.1"/>
</dbReference>
<dbReference type="Gene3D" id="3.30.1360.100">
    <property type="entry name" value="General secretion pathway protein M, EpsM"/>
    <property type="match status" value="1"/>
</dbReference>
<evidence type="ECO:0000256" key="4">
    <source>
        <dbReference type="ARBA" id="ARBA00022475"/>
    </source>
</evidence>
<dbReference type="InterPro" id="IPR024230">
    <property type="entry name" value="GspL_cyto_dom"/>
</dbReference>
<dbReference type="CDD" id="cd24017">
    <property type="entry name" value="ASKHA_T2SSL_N"/>
    <property type="match status" value="1"/>
</dbReference>
<evidence type="ECO:0000256" key="7">
    <source>
        <dbReference type="ARBA" id="ARBA00022927"/>
    </source>
</evidence>
<comment type="subcellular location">
    <subcellularLocation>
        <location evidence="1">Cell inner membrane</location>
        <topology evidence="1">Single-pass membrane protein</topology>
    </subcellularLocation>
</comment>
<dbReference type="InterPro" id="IPR007812">
    <property type="entry name" value="T2SS_protein-GspL"/>
</dbReference>
<evidence type="ECO:0000259" key="12">
    <source>
        <dbReference type="Pfam" id="PF12693"/>
    </source>
</evidence>
<keyword evidence="14" id="KW-1185">Reference proteome</keyword>
<name>A0ABS1WX96_9GAMM</name>
<keyword evidence="6" id="KW-0812">Transmembrane</keyword>